<accession>E9SXN2</accession>
<dbReference type="HOGENOM" id="CLU_076878_0_0_11"/>
<evidence type="ECO:0008006" key="4">
    <source>
        <dbReference type="Google" id="ProtNLM"/>
    </source>
</evidence>
<feature type="region of interest" description="Disordered" evidence="1">
    <location>
        <begin position="1"/>
        <end position="24"/>
    </location>
</feature>
<proteinExistence type="predicted"/>
<dbReference type="AlphaFoldDB" id="E9SXN2"/>
<comment type="caution">
    <text evidence="2">The sequence shown here is derived from an EMBL/GenBank/DDBJ whole genome shotgun (WGS) entry which is preliminary data.</text>
</comment>
<evidence type="ECO:0000256" key="1">
    <source>
        <dbReference type="SAM" id="MobiDB-lite"/>
    </source>
</evidence>
<dbReference type="SUPFAM" id="SSF56024">
    <property type="entry name" value="Phospholipase D/nuclease"/>
    <property type="match status" value="1"/>
</dbReference>
<protein>
    <recommendedName>
        <fullName evidence="4">PLD phosphodiesterase domain-containing protein</fullName>
    </recommendedName>
</protein>
<dbReference type="CDD" id="cd09117">
    <property type="entry name" value="PLDc_Bfil_DEXD_like"/>
    <property type="match status" value="1"/>
</dbReference>
<reference evidence="2" key="1">
    <citation type="submission" date="2011-01" db="EMBL/GenBank/DDBJ databases">
        <authorList>
            <person name="Muzny D."/>
            <person name="Qin X."/>
            <person name="Buhay C."/>
            <person name="Dugan-Rocha S."/>
            <person name="Ding Y."/>
            <person name="Chen G."/>
            <person name="Hawes A."/>
            <person name="Holder M."/>
            <person name="Jhangiani S."/>
            <person name="Johnson A."/>
            <person name="Khan Z."/>
            <person name="Li Z."/>
            <person name="Liu W."/>
            <person name="Liu X."/>
            <person name="Perez L."/>
            <person name="Shen H."/>
            <person name="Wang Q."/>
            <person name="Watt J."/>
            <person name="Xi L."/>
            <person name="Xin Y."/>
            <person name="Zhou J."/>
            <person name="Deng J."/>
            <person name="Jiang H."/>
            <person name="Liu Y."/>
            <person name="Qu J."/>
            <person name="Song X.-Z."/>
            <person name="Zhang L."/>
            <person name="Villasana D."/>
            <person name="Johnson A."/>
            <person name="Liu J."/>
            <person name="Liyanage D."/>
            <person name="Lorensuhewa L."/>
            <person name="Robinson T."/>
            <person name="Song A."/>
            <person name="Song B.-B."/>
            <person name="Dinh H."/>
            <person name="Thornton R."/>
            <person name="Coyle M."/>
            <person name="Francisco L."/>
            <person name="Jackson L."/>
            <person name="Javaid M."/>
            <person name="Korchina V."/>
            <person name="Kovar C."/>
            <person name="Mata R."/>
            <person name="Mathew T."/>
            <person name="Ngo R."/>
            <person name="Nguyen L."/>
            <person name="Nguyen N."/>
            <person name="Okwuonu G."/>
            <person name="Ongeri F."/>
            <person name="Pham C."/>
            <person name="Simmons D."/>
            <person name="Wilczek-Boney K."/>
            <person name="Hale W."/>
            <person name="Jakkamsetti A."/>
            <person name="Pham P."/>
            <person name="Ruth R."/>
            <person name="San Lucas F."/>
            <person name="Warren J."/>
            <person name="Zhang J."/>
            <person name="Zhao Z."/>
            <person name="Zhou C."/>
            <person name="Zhu D."/>
            <person name="Lee S."/>
            <person name="Bess C."/>
            <person name="Blankenburg K."/>
            <person name="Forbes L."/>
            <person name="Fu Q."/>
            <person name="Gubbala S."/>
            <person name="Hirani K."/>
            <person name="Jayaseelan J.C."/>
            <person name="Lara F."/>
            <person name="Munidasa M."/>
            <person name="Palculict T."/>
            <person name="Patil S."/>
            <person name="Pu L.-L."/>
            <person name="Saada N."/>
            <person name="Tang L."/>
            <person name="Weissenberger G."/>
            <person name="Zhu Y."/>
            <person name="Hemphill L."/>
            <person name="Shang Y."/>
            <person name="Youmans B."/>
            <person name="Ayvaz T."/>
            <person name="Ross M."/>
            <person name="Santibanez J."/>
            <person name="Aqrawi P."/>
            <person name="Gross S."/>
            <person name="Joshi V."/>
            <person name="Fowler G."/>
            <person name="Nazareth L."/>
            <person name="Reid J."/>
            <person name="Worley K."/>
            <person name="Petrosino J."/>
            <person name="Highlander S."/>
            <person name="Gibbs R."/>
        </authorList>
    </citation>
    <scope>NUCLEOTIDE SEQUENCE [LARGE SCALE GENOMIC DNA]</scope>
    <source>
        <strain evidence="2">ATCC 33707</strain>
    </source>
</reference>
<evidence type="ECO:0000313" key="3">
    <source>
        <dbReference type="Proteomes" id="UP000004245"/>
    </source>
</evidence>
<feature type="region of interest" description="Disordered" evidence="1">
    <location>
        <begin position="196"/>
        <end position="220"/>
    </location>
</feature>
<sequence>MPPDPMSAMPTHFHGPDPWPHITSTAKTASPRYVAIAYLGESAPDLLPLTSRDTLVVNASRNALRSHATSPDALQAFLERGVRVVSHDTLHAKVIATGSTAVIGSANASTNSQNVAEAVVVSDQKSIVEDVRGFVKDRAAEGTEVDETFLAAARARWDAGAGRVPTIPGVTGKPNTDRGFLPSPLGRVFFYDSEPYQQSPAERKAATASKRSARKDAGPRSRYELDRLRVDEGDIHREGDVVIQALEDTVYPPVVVCSPAIPIPWGRGAVGYVVKQRTLDDAVDLQEAVDALAESDLSGFNLRTSRLLRSDGAIAALLGVWNLPG</sequence>
<dbReference type="Gene3D" id="3.30.870.10">
    <property type="entry name" value="Endonuclease Chain A"/>
    <property type="match status" value="1"/>
</dbReference>
<dbReference type="EMBL" id="ADNW02000006">
    <property type="protein sequence ID" value="EGD25316.1"/>
    <property type="molecule type" value="Genomic_DNA"/>
</dbReference>
<name>E9SXN2_RHOHA</name>
<gene>
    <name evidence="2" type="ORF">HMPREF0724_11097</name>
</gene>
<evidence type="ECO:0000313" key="2">
    <source>
        <dbReference type="EMBL" id="EGD25316.1"/>
    </source>
</evidence>
<organism evidence="2 3">
    <name type="scientific">Prescottella equi ATCC 33707</name>
    <dbReference type="NCBI Taxonomy" id="525370"/>
    <lineage>
        <taxon>Bacteria</taxon>
        <taxon>Bacillati</taxon>
        <taxon>Actinomycetota</taxon>
        <taxon>Actinomycetes</taxon>
        <taxon>Mycobacteriales</taxon>
        <taxon>Nocardiaceae</taxon>
        <taxon>Prescottella</taxon>
    </lineage>
</organism>
<keyword evidence="3" id="KW-1185">Reference proteome</keyword>
<dbReference type="Proteomes" id="UP000004245">
    <property type="component" value="Unassembled WGS sequence"/>
</dbReference>